<keyword evidence="10" id="KW-1185">Reference proteome</keyword>
<organism evidence="9 10">
    <name type="scientific">Marilutibacter spongiae</name>
    <dbReference type="NCBI Taxonomy" id="2025720"/>
    <lineage>
        <taxon>Bacteria</taxon>
        <taxon>Pseudomonadati</taxon>
        <taxon>Pseudomonadota</taxon>
        <taxon>Gammaproteobacteria</taxon>
        <taxon>Lysobacterales</taxon>
        <taxon>Lysobacteraceae</taxon>
        <taxon>Marilutibacter</taxon>
    </lineage>
</organism>
<dbReference type="InterPro" id="IPR000587">
    <property type="entry name" value="Creatinase_N"/>
</dbReference>
<evidence type="ECO:0000313" key="9">
    <source>
        <dbReference type="EMBL" id="MBB1059142.1"/>
    </source>
</evidence>
<evidence type="ECO:0000256" key="3">
    <source>
        <dbReference type="ARBA" id="ARBA00022801"/>
    </source>
</evidence>
<protein>
    <submittedName>
        <fullName evidence="9">Aminopeptidase P family protein</fullName>
    </submittedName>
</protein>
<dbReference type="SUPFAM" id="SSF55920">
    <property type="entry name" value="Creatinase/aminopeptidase"/>
    <property type="match status" value="1"/>
</dbReference>
<feature type="domain" description="Peptidase M24" evidence="7">
    <location>
        <begin position="179"/>
        <end position="385"/>
    </location>
</feature>
<dbReference type="GO" id="GO:0046872">
    <property type="term" value="F:metal ion binding"/>
    <property type="evidence" value="ECO:0007669"/>
    <property type="project" value="UniProtKB-KW"/>
</dbReference>
<dbReference type="EMBL" id="JACHTF010000001">
    <property type="protein sequence ID" value="MBB1059142.1"/>
    <property type="molecule type" value="Genomic_DNA"/>
</dbReference>
<dbReference type="AlphaFoldDB" id="A0A7W3TIV7"/>
<evidence type="ECO:0000256" key="5">
    <source>
        <dbReference type="RuleBase" id="RU000590"/>
    </source>
</evidence>
<keyword evidence="1" id="KW-0645">Protease</keyword>
<dbReference type="GO" id="GO:0006508">
    <property type="term" value="P:proteolysis"/>
    <property type="evidence" value="ECO:0007669"/>
    <property type="project" value="UniProtKB-KW"/>
</dbReference>
<dbReference type="InterPro" id="IPR000994">
    <property type="entry name" value="Pept_M24"/>
</dbReference>
<dbReference type="Proteomes" id="UP000523196">
    <property type="component" value="Unassembled WGS sequence"/>
</dbReference>
<dbReference type="PANTHER" id="PTHR46112:SF3">
    <property type="entry name" value="AMINOPEPTIDASE YPDF"/>
    <property type="match status" value="1"/>
</dbReference>
<dbReference type="RefSeq" id="WP_182684795.1">
    <property type="nucleotide sequence ID" value="NZ_JACHTF010000001.1"/>
</dbReference>
<keyword evidence="9" id="KW-0031">Aminopeptidase</keyword>
<keyword evidence="2 5" id="KW-0479">Metal-binding</keyword>
<dbReference type="Pfam" id="PF00557">
    <property type="entry name" value="Peptidase_M24"/>
    <property type="match status" value="1"/>
</dbReference>
<sequence length="404" mass="43853">MPAQTARYPCSHPHLGPDEVPVGGAPGPAPIRGEEYLDRIARARRLMASIGLDACVILAGANLRYFSGLPWGGTERLLAMVLPRSGAPRLVCPEFELGSLRGALQVEVETCTWQEHEDPARLVAALLRDGGCRRTGVDPLAPWFMVEALQRALGPLALESAAAVTEACRLRKSAAELALIQHAMSITLEVQQQVFESLQPGVTTRQLRAFIDETHRALGADGGSTFCAVQFGEATAYPHGVPGEQRLRRDDLVLVDTGCQVQGYHSDITRTYAFGTPDQAQRTTWALEREAQQAAFDAVRVGVPCERIDDAARSLLVRAGLGPAYRLPGLPHRTGHGIGLAIHEPAYLVPGDRTPLQEGMCFSDEPMIVVPRRFGIRLEDHFHVTGTGARWFTPPAVSITRPFG</sequence>
<evidence type="ECO:0000259" key="7">
    <source>
        <dbReference type="Pfam" id="PF00557"/>
    </source>
</evidence>
<keyword evidence="4" id="KW-0482">Metalloprotease</keyword>
<keyword evidence="3" id="KW-0378">Hydrolase</keyword>
<gene>
    <name evidence="9" type="ORF">H4F98_00980</name>
</gene>
<dbReference type="GO" id="GO:0008237">
    <property type="term" value="F:metallopeptidase activity"/>
    <property type="evidence" value="ECO:0007669"/>
    <property type="project" value="UniProtKB-KW"/>
</dbReference>
<evidence type="ECO:0000256" key="6">
    <source>
        <dbReference type="SAM" id="MobiDB-lite"/>
    </source>
</evidence>
<dbReference type="PANTHER" id="PTHR46112">
    <property type="entry name" value="AMINOPEPTIDASE"/>
    <property type="match status" value="1"/>
</dbReference>
<reference evidence="9 10" key="1">
    <citation type="submission" date="2020-08" db="EMBL/GenBank/DDBJ databases">
        <authorList>
            <person name="Xu S."/>
            <person name="Li A."/>
        </authorList>
    </citation>
    <scope>NUCLEOTIDE SEQUENCE [LARGE SCALE GENOMIC DNA]</scope>
    <source>
        <strain evidence="9 10">119BY6-57</strain>
    </source>
</reference>
<feature type="region of interest" description="Disordered" evidence="6">
    <location>
        <begin position="1"/>
        <end position="27"/>
    </location>
</feature>
<comment type="caution">
    <text evidence="9">The sequence shown here is derived from an EMBL/GenBank/DDBJ whole genome shotgun (WGS) entry which is preliminary data.</text>
</comment>
<dbReference type="Gene3D" id="3.90.230.10">
    <property type="entry name" value="Creatinase/methionine aminopeptidase superfamily"/>
    <property type="match status" value="1"/>
</dbReference>
<dbReference type="InterPro" id="IPR029149">
    <property type="entry name" value="Creatin/AminoP/Spt16_N"/>
</dbReference>
<evidence type="ECO:0000256" key="4">
    <source>
        <dbReference type="ARBA" id="ARBA00023049"/>
    </source>
</evidence>
<dbReference type="InterPro" id="IPR050659">
    <property type="entry name" value="Peptidase_M24B"/>
</dbReference>
<proteinExistence type="inferred from homology"/>
<dbReference type="GO" id="GO:0004177">
    <property type="term" value="F:aminopeptidase activity"/>
    <property type="evidence" value="ECO:0007669"/>
    <property type="project" value="UniProtKB-KW"/>
</dbReference>
<accession>A0A7W3TIV7</accession>
<comment type="similarity">
    <text evidence="5">Belongs to the peptidase M24B family.</text>
</comment>
<dbReference type="InterPro" id="IPR001131">
    <property type="entry name" value="Peptidase_M24B_aminopep-P_CS"/>
</dbReference>
<dbReference type="InterPro" id="IPR036005">
    <property type="entry name" value="Creatinase/aminopeptidase-like"/>
</dbReference>
<feature type="domain" description="Creatinase N-terminal" evidence="8">
    <location>
        <begin position="39"/>
        <end position="170"/>
    </location>
</feature>
<evidence type="ECO:0000313" key="10">
    <source>
        <dbReference type="Proteomes" id="UP000523196"/>
    </source>
</evidence>
<dbReference type="PROSITE" id="PS00491">
    <property type="entry name" value="PROLINE_PEPTIDASE"/>
    <property type="match status" value="1"/>
</dbReference>
<dbReference type="Pfam" id="PF01321">
    <property type="entry name" value="Creatinase_N"/>
    <property type="match status" value="1"/>
</dbReference>
<dbReference type="SUPFAM" id="SSF53092">
    <property type="entry name" value="Creatinase/prolidase N-terminal domain"/>
    <property type="match status" value="1"/>
</dbReference>
<evidence type="ECO:0000256" key="2">
    <source>
        <dbReference type="ARBA" id="ARBA00022723"/>
    </source>
</evidence>
<dbReference type="Gene3D" id="3.40.350.10">
    <property type="entry name" value="Creatinase/prolidase N-terminal domain"/>
    <property type="match status" value="1"/>
</dbReference>
<evidence type="ECO:0000256" key="1">
    <source>
        <dbReference type="ARBA" id="ARBA00022670"/>
    </source>
</evidence>
<evidence type="ECO:0000259" key="8">
    <source>
        <dbReference type="Pfam" id="PF01321"/>
    </source>
</evidence>
<name>A0A7W3TIV7_9GAMM</name>